<dbReference type="Proteomes" id="UP001180453">
    <property type="component" value="Unassembled WGS sequence"/>
</dbReference>
<evidence type="ECO:0000313" key="3">
    <source>
        <dbReference type="Proteomes" id="UP001180453"/>
    </source>
</evidence>
<protein>
    <submittedName>
        <fullName evidence="2">Pimeloyl-ACP methyl ester carboxylesterase</fullName>
    </submittedName>
</protein>
<gene>
    <name evidence="2" type="ORF">J2X20_002275</name>
</gene>
<reference evidence="2 3" key="1">
    <citation type="submission" date="2023-07" db="EMBL/GenBank/DDBJ databases">
        <title>Sorghum-associated microbial communities from plants grown in Nebraska, USA.</title>
        <authorList>
            <person name="Schachtman D."/>
        </authorList>
    </citation>
    <scope>NUCLEOTIDE SEQUENCE [LARGE SCALE GENOMIC DNA]</scope>
    <source>
        <strain evidence="2 3">BE314</strain>
    </source>
</reference>
<evidence type="ECO:0000313" key="2">
    <source>
        <dbReference type="EMBL" id="MDR7269646.1"/>
    </source>
</evidence>
<keyword evidence="3" id="KW-1185">Reference proteome</keyword>
<accession>A0ABU1YN51</accession>
<sequence>MTTHNPAAAFYASPAARGVAALLRGLHRLSPDLGTRVALNLFFTPVPTKWLARSRDVPRPWVQRRLPFEGGHISVWQRSDIEPGRPKVLLTHGWAGDAQQMRPLADTLAAAGLEPVLLDLPAHGRSSGWRSNLLQWVRALFAVTARFGPWDGVIAHSLGALAVSHALARGLPARRAALIALAPPPGQFLRWFAQAIGTDEGLALRMRGHVERREGVSLGLFEPAWLGERVVQPTLLVHDRGDLTAPLSGSETLLAGLGAGRLHVTESLGHRRLLNDPAVMEQVLGHFLMATSATPALRVV</sequence>
<comment type="caution">
    <text evidence="2">The sequence shown here is derived from an EMBL/GenBank/DDBJ whole genome shotgun (WGS) entry which is preliminary data.</text>
</comment>
<dbReference type="EMBL" id="JAVDXU010000001">
    <property type="protein sequence ID" value="MDR7269646.1"/>
    <property type="molecule type" value="Genomic_DNA"/>
</dbReference>
<dbReference type="InterPro" id="IPR000073">
    <property type="entry name" value="AB_hydrolase_1"/>
</dbReference>
<dbReference type="RefSeq" id="WP_310264590.1">
    <property type="nucleotide sequence ID" value="NZ_JAVDXU010000001.1"/>
</dbReference>
<organism evidence="2 3">
    <name type="scientific">Roseateles saccharophilus</name>
    <name type="common">Pseudomonas saccharophila</name>
    <dbReference type="NCBI Taxonomy" id="304"/>
    <lineage>
        <taxon>Bacteria</taxon>
        <taxon>Pseudomonadati</taxon>
        <taxon>Pseudomonadota</taxon>
        <taxon>Betaproteobacteria</taxon>
        <taxon>Burkholderiales</taxon>
        <taxon>Sphaerotilaceae</taxon>
        <taxon>Roseateles</taxon>
    </lineage>
</organism>
<name>A0ABU1YN51_ROSSA</name>
<dbReference type="Gene3D" id="3.40.50.1820">
    <property type="entry name" value="alpha/beta hydrolase"/>
    <property type="match status" value="1"/>
</dbReference>
<evidence type="ECO:0000259" key="1">
    <source>
        <dbReference type="Pfam" id="PF00561"/>
    </source>
</evidence>
<dbReference type="SUPFAM" id="SSF53474">
    <property type="entry name" value="alpha/beta-Hydrolases"/>
    <property type="match status" value="1"/>
</dbReference>
<proteinExistence type="predicted"/>
<dbReference type="Pfam" id="PF00561">
    <property type="entry name" value="Abhydrolase_1"/>
    <property type="match status" value="1"/>
</dbReference>
<dbReference type="InterPro" id="IPR029058">
    <property type="entry name" value="AB_hydrolase_fold"/>
</dbReference>
<feature type="domain" description="AB hydrolase-1" evidence="1">
    <location>
        <begin position="88"/>
        <end position="215"/>
    </location>
</feature>